<dbReference type="InterPro" id="IPR050529">
    <property type="entry name" value="CYP450_sterol_14alpha_dmase"/>
</dbReference>
<keyword evidence="9" id="KW-0752">Steroid biosynthesis</keyword>
<dbReference type="AlphaFoldDB" id="A0A0D9X0F6"/>
<protein>
    <recommendedName>
        <fullName evidence="25">Obtusifoliol 14-alpha demethylase</fullName>
        <ecNumber evidence="19">1.14.14.154</ecNumber>
    </recommendedName>
    <alternativeName>
        <fullName evidence="20">CYPLI</fullName>
    </alternativeName>
    <alternativeName>
        <fullName evidence="22">Cytochrome P450 51</fullName>
    </alternativeName>
    <alternativeName>
        <fullName evidence="21">Cytochrome P450-LIA1</fullName>
    </alternativeName>
</protein>
<evidence type="ECO:0000256" key="25">
    <source>
        <dbReference type="ARBA" id="ARBA00072797"/>
    </source>
</evidence>
<dbReference type="Pfam" id="PF00067">
    <property type="entry name" value="p450"/>
    <property type="match status" value="1"/>
</dbReference>
<dbReference type="PRINTS" id="PR00465">
    <property type="entry name" value="EP450IV"/>
</dbReference>
<evidence type="ECO:0000256" key="17">
    <source>
        <dbReference type="ARBA" id="ARBA00023221"/>
    </source>
</evidence>
<keyword evidence="8 26" id="KW-0479">Metal-binding</keyword>
<comment type="pathway">
    <text evidence="18">Steroid biosynthesis; zymosterol biosynthesis; zymosterol from lanosterol: step 1/6.</text>
</comment>
<evidence type="ECO:0000256" key="16">
    <source>
        <dbReference type="ARBA" id="ARBA00023166"/>
    </source>
</evidence>
<keyword evidence="12" id="KW-0756">Sterol biosynthesis</keyword>
<evidence type="ECO:0000256" key="6">
    <source>
        <dbReference type="ARBA" id="ARBA00022617"/>
    </source>
</evidence>
<keyword evidence="14" id="KW-0443">Lipid metabolism</keyword>
<evidence type="ECO:0000256" key="23">
    <source>
        <dbReference type="ARBA" id="ARBA00051013"/>
    </source>
</evidence>
<comment type="similarity">
    <text evidence="3 27">Belongs to the cytochrome P450 family.</text>
</comment>
<evidence type="ECO:0000256" key="24">
    <source>
        <dbReference type="ARBA" id="ARBA00058467"/>
    </source>
</evidence>
<keyword evidence="5" id="KW-0489">Methyltransferase</keyword>
<evidence type="ECO:0000256" key="15">
    <source>
        <dbReference type="ARBA" id="ARBA00023136"/>
    </source>
</evidence>
<dbReference type="PRINTS" id="PR00385">
    <property type="entry name" value="P450"/>
</dbReference>
<accession>A0A0D9X0F6</accession>
<evidence type="ECO:0000256" key="11">
    <source>
        <dbReference type="ARBA" id="ARBA00023004"/>
    </source>
</evidence>
<keyword evidence="28" id="KW-1133">Transmembrane helix</keyword>
<dbReference type="InterPro" id="IPR001128">
    <property type="entry name" value="Cyt_P450"/>
</dbReference>
<keyword evidence="13 27" id="KW-0503">Monooxygenase</keyword>
<dbReference type="GO" id="GO:0032259">
    <property type="term" value="P:methylation"/>
    <property type="evidence" value="ECO:0007669"/>
    <property type="project" value="UniProtKB-KW"/>
</dbReference>
<evidence type="ECO:0000256" key="12">
    <source>
        <dbReference type="ARBA" id="ARBA00023011"/>
    </source>
</evidence>
<name>A0A0D9X0F6_9ORYZ</name>
<dbReference type="GO" id="GO:0020037">
    <property type="term" value="F:heme binding"/>
    <property type="evidence" value="ECO:0007669"/>
    <property type="project" value="InterPro"/>
</dbReference>
<dbReference type="STRING" id="77586.A0A0D9X0F6"/>
<keyword evidence="17" id="KW-0753">Steroid metabolism</keyword>
<evidence type="ECO:0000256" key="14">
    <source>
        <dbReference type="ARBA" id="ARBA00023098"/>
    </source>
</evidence>
<evidence type="ECO:0000256" key="26">
    <source>
        <dbReference type="PIRSR" id="PIRSR602403-1"/>
    </source>
</evidence>
<keyword evidence="16" id="KW-1207">Sterol metabolism</keyword>
<comment type="function">
    <text evidence="24">Catalyzes the 14-alpha demethylation of obtusifoliol to 4 alpha-methyl-5 alpha-ergosta-8,14,24(28)-trien-3 beta-ol.</text>
</comment>
<proteinExistence type="inferred from homology"/>
<dbReference type="PANTHER" id="PTHR24304:SF2">
    <property type="entry name" value="24-HYDROXYCHOLESTEROL 7-ALPHA-HYDROXYLASE"/>
    <property type="match status" value="1"/>
</dbReference>
<organism evidence="29 30">
    <name type="scientific">Leersia perrieri</name>
    <dbReference type="NCBI Taxonomy" id="77586"/>
    <lineage>
        <taxon>Eukaryota</taxon>
        <taxon>Viridiplantae</taxon>
        <taxon>Streptophyta</taxon>
        <taxon>Embryophyta</taxon>
        <taxon>Tracheophyta</taxon>
        <taxon>Spermatophyta</taxon>
        <taxon>Magnoliopsida</taxon>
        <taxon>Liliopsida</taxon>
        <taxon>Poales</taxon>
        <taxon>Poaceae</taxon>
        <taxon>BOP clade</taxon>
        <taxon>Oryzoideae</taxon>
        <taxon>Oryzeae</taxon>
        <taxon>Oryzinae</taxon>
        <taxon>Leersia</taxon>
    </lineage>
</organism>
<keyword evidence="30" id="KW-1185">Reference proteome</keyword>
<keyword evidence="4" id="KW-0444">Lipid biosynthesis</keyword>
<keyword evidence="10 27" id="KW-0560">Oxidoreductase</keyword>
<dbReference type="eggNOG" id="KOG0684">
    <property type="taxonomic scope" value="Eukaryota"/>
</dbReference>
<dbReference type="Gramene" id="LPERR07G16350.2">
    <property type="protein sequence ID" value="LPERR07G16350.2"/>
    <property type="gene ID" value="LPERR07G16350"/>
</dbReference>
<dbReference type="GO" id="GO:0005506">
    <property type="term" value="F:iron ion binding"/>
    <property type="evidence" value="ECO:0007669"/>
    <property type="project" value="InterPro"/>
</dbReference>
<evidence type="ECO:0000256" key="1">
    <source>
        <dbReference type="ARBA" id="ARBA00001971"/>
    </source>
</evidence>
<evidence type="ECO:0000256" key="28">
    <source>
        <dbReference type="SAM" id="Phobius"/>
    </source>
</evidence>
<comment type="subcellular location">
    <subcellularLocation>
        <location evidence="2">Membrane</location>
        <topology evidence="2">Single-pass membrane protein</topology>
    </subcellularLocation>
</comment>
<evidence type="ECO:0000256" key="7">
    <source>
        <dbReference type="ARBA" id="ARBA00022679"/>
    </source>
</evidence>
<dbReference type="FunFam" id="1.10.630.10:FF:000028">
    <property type="entry name" value="Cytochrome p450 51g1"/>
    <property type="match status" value="1"/>
</dbReference>
<evidence type="ECO:0000256" key="9">
    <source>
        <dbReference type="ARBA" id="ARBA00022955"/>
    </source>
</evidence>
<evidence type="ECO:0000256" key="5">
    <source>
        <dbReference type="ARBA" id="ARBA00022603"/>
    </source>
</evidence>
<evidence type="ECO:0000256" key="8">
    <source>
        <dbReference type="ARBA" id="ARBA00022723"/>
    </source>
</evidence>
<evidence type="ECO:0000256" key="3">
    <source>
        <dbReference type="ARBA" id="ARBA00010617"/>
    </source>
</evidence>
<dbReference type="Proteomes" id="UP000032180">
    <property type="component" value="Chromosome 7"/>
</dbReference>
<sequence>MDRFNSSQAGSLLLQALPVRVGMDMTAAAVWSAIAVLLTTVVVYKMVMPATTTKKNNAGDDAVKKPPRPPSVSAASLLIPAITKGPKAVIGELYAKLGSVFTVSFFGMKKVTFLVGPEVLGDFFSRLESEVHQGDTYKMTVPMFGKGVMYDVDVATRSEQIAVTFEALRPTKLRTNAVSMVRETEEYFAKWGEEGTVDLKFELDVLVLTISGRILLGKEVRETMFDDFVKSFHDLMDNSMHVISLYFPNIPVPWHRRRNIASARLKELFARAIDLRRASGRVEDDLLQRFLESKYRDGRPMSDNEITGMLIALVVGGQHTSYSTLTWTGAFLLTNPKHMSAVVDEQKRLIARHGAEHIDYAVLAEMETLHYCIKEALRMHPPVPVVIRSVRKGFVVRTREGKEYDVPKGHGLMCYTGFNHRLSHIYREPDVYDPERFGAERKEDKVAGKFSFTAFGGGRHACLGESYAFLQMKAVWSHLLRNFELELLSPFPKLEVNNLLPGPGGKVMVRYKRRKLTATT</sequence>
<keyword evidence="28" id="KW-0812">Transmembrane</keyword>
<evidence type="ECO:0000313" key="30">
    <source>
        <dbReference type="Proteomes" id="UP000032180"/>
    </source>
</evidence>
<comment type="catalytic activity">
    <reaction evidence="23">
        <text>a 14alpha-methyl steroid + 3 reduced [NADPH--hemoprotein reductase] + 3 O2 = a Delta(14) steroid + formate + 3 oxidized [NADPH--hemoprotein reductase] + 4 H2O + 4 H(+)</text>
        <dbReference type="Rhea" id="RHEA:54028"/>
        <dbReference type="Rhea" id="RHEA-COMP:11964"/>
        <dbReference type="Rhea" id="RHEA-COMP:11965"/>
        <dbReference type="ChEBI" id="CHEBI:15377"/>
        <dbReference type="ChEBI" id="CHEBI:15378"/>
        <dbReference type="ChEBI" id="CHEBI:15379"/>
        <dbReference type="ChEBI" id="CHEBI:15740"/>
        <dbReference type="ChEBI" id="CHEBI:57618"/>
        <dbReference type="ChEBI" id="CHEBI:58210"/>
        <dbReference type="ChEBI" id="CHEBI:138029"/>
        <dbReference type="ChEBI" id="CHEBI:138031"/>
        <dbReference type="EC" id="1.14.14.154"/>
    </reaction>
</comment>
<dbReference type="EC" id="1.14.14.154" evidence="19"/>
<keyword evidence="7" id="KW-0808">Transferase</keyword>
<dbReference type="InterPro" id="IPR017972">
    <property type="entry name" value="Cyt_P450_CS"/>
</dbReference>
<dbReference type="InterPro" id="IPR036396">
    <property type="entry name" value="Cyt_P450_sf"/>
</dbReference>
<dbReference type="PROSITE" id="PS00086">
    <property type="entry name" value="CYTOCHROME_P450"/>
    <property type="match status" value="1"/>
</dbReference>
<dbReference type="GO" id="GO:0008398">
    <property type="term" value="F:sterol 14-demethylase activity"/>
    <property type="evidence" value="ECO:0007669"/>
    <property type="project" value="UniProtKB-EC"/>
</dbReference>
<evidence type="ECO:0000256" key="10">
    <source>
        <dbReference type="ARBA" id="ARBA00023002"/>
    </source>
</evidence>
<keyword evidence="15 28" id="KW-0472">Membrane</keyword>
<evidence type="ECO:0000256" key="22">
    <source>
        <dbReference type="ARBA" id="ARBA00042983"/>
    </source>
</evidence>
<reference evidence="29" key="3">
    <citation type="submission" date="2015-04" db="UniProtKB">
        <authorList>
            <consortium name="EnsemblPlants"/>
        </authorList>
    </citation>
    <scope>IDENTIFICATION</scope>
</reference>
<dbReference type="HOGENOM" id="CLU_001570_15_0_1"/>
<dbReference type="SUPFAM" id="SSF48264">
    <property type="entry name" value="Cytochrome P450"/>
    <property type="match status" value="1"/>
</dbReference>
<dbReference type="InterPro" id="IPR002403">
    <property type="entry name" value="Cyt_P450_E_grp-IV"/>
</dbReference>
<dbReference type="PANTHER" id="PTHR24304">
    <property type="entry name" value="CYTOCHROME P450 FAMILY 7"/>
    <property type="match status" value="1"/>
</dbReference>
<feature type="binding site" description="axial binding residue" evidence="26">
    <location>
        <position position="462"/>
    </location>
    <ligand>
        <name>heme</name>
        <dbReference type="ChEBI" id="CHEBI:30413"/>
    </ligand>
    <ligandPart>
        <name>Fe</name>
        <dbReference type="ChEBI" id="CHEBI:18248"/>
    </ligandPart>
</feature>
<dbReference type="GO" id="GO:0016020">
    <property type="term" value="C:membrane"/>
    <property type="evidence" value="ECO:0007669"/>
    <property type="project" value="UniProtKB-SubCell"/>
</dbReference>
<evidence type="ECO:0000256" key="18">
    <source>
        <dbReference type="ARBA" id="ARBA00037887"/>
    </source>
</evidence>
<evidence type="ECO:0000256" key="13">
    <source>
        <dbReference type="ARBA" id="ARBA00023033"/>
    </source>
</evidence>
<keyword evidence="11 26" id="KW-0408">Iron</keyword>
<evidence type="ECO:0000256" key="19">
    <source>
        <dbReference type="ARBA" id="ARBA00038974"/>
    </source>
</evidence>
<evidence type="ECO:0000256" key="27">
    <source>
        <dbReference type="RuleBase" id="RU000461"/>
    </source>
</evidence>
<dbReference type="EnsemblPlants" id="LPERR07G16350.2">
    <property type="protein sequence ID" value="LPERR07G16350.2"/>
    <property type="gene ID" value="LPERR07G16350"/>
</dbReference>
<evidence type="ECO:0000256" key="4">
    <source>
        <dbReference type="ARBA" id="ARBA00022516"/>
    </source>
</evidence>
<evidence type="ECO:0000256" key="21">
    <source>
        <dbReference type="ARBA" id="ARBA00042513"/>
    </source>
</evidence>
<feature type="transmembrane region" description="Helical" evidence="28">
    <location>
        <begin position="28"/>
        <end position="47"/>
    </location>
</feature>
<dbReference type="CDD" id="cd11042">
    <property type="entry name" value="CYP51-like"/>
    <property type="match status" value="1"/>
</dbReference>
<reference evidence="29 30" key="1">
    <citation type="submission" date="2012-08" db="EMBL/GenBank/DDBJ databases">
        <title>Oryza genome evolution.</title>
        <authorList>
            <person name="Wing R.A."/>
        </authorList>
    </citation>
    <scope>NUCLEOTIDE SEQUENCE</scope>
</reference>
<evidence type="ECO:0000313" key="29">
    <source>
        <dbReference type="EnsemblPlants" id="LPERR07G16350.2"/>
    </source>
</evidence>
<comment type="cofactor">
    <cofactor evidence="1 26">
        <name>heme</name>
        <dbReference type="ChEBI" id="CHEBI:30413"/>
    </cofactor>
</comment>
<reference evidence="30" key="2">
    <citation type="submission" date="2013-12" db="EMBL/GenBank/DDBJ databases">
        <authorList>
            <person name="Yu Y."/>
            <person name="Lee S."/>
            <person name="de Baynast K."/>
            <person name="Wissotski M."/>
            <person name="Liu L."/>
            <person name="Talag J."/>
            <person name="Goicoechea J."/>
            <person name="Angelova A."/>
            <person name="Jetty R."/>
            <person name="Kudrna D."/>
            <person name="Golser W."/>
            <person name="Rivera L."/>
            <person name="Zhang J."/>
            <person name="Wing R."/>
        </authorList>
    </citation>
    <scope>NUCLEOTIDE SEQUENCE</scope>
</reference>
<keyword evidence="6 26" id="KW-0349">Heme</keyword>
<dbReference type="GO" id="GO:0016126">
    <property type="term" value="P:sterol biosynthetic process"/>
    <property type="evidence" value="ECO:0007669"/>
    <property type="project" value="UniProtKB-KW"/>
</dbReference>
<dbReference type="GO" id="GO:0008168">
    <property type="term" value="F:methyltransferase activity"/>
    <property type="evidence" value="ECO:0007669"/>
    <property type="project" value="UniProtKB-KW"/>
</dbReference>
<dbReference type="Gene3D" id="1.10.630.10">
    <property type="entry name" value="Cytochrome P450"/>
    <property type="match status" value="1"/>
</dbReference>
<evidence type="ECO:0000256" key="2">
    <source>
        <dbReference type="ARBA" id="ARBA00004167"/>
    </source>
</evidence>
<evidence type="ECO:0000256" key="20">
    <source>
        <dbReference type="ARBA" id="ARBA00042370"/>
    </source>
</evidence>